<protein>
    <recommendedName>
        <fullName evidence="3">histidine kinase</fullName>
        <ecNumber evidence="3">2.7.13.3</ecNumber>
    </recommendedName>
</protein>
<dbReference type="SUPFAM" id="SSF47384">
    <property type="entry name" value="Homodimeric domain of signal transducing histidine kinase"/>
    <property type="match status" value="1"/>
</dbReference>
<feature type="transmembrane region" description="Helical" evidence="14">
    <location>
        <begin position="21"/>
        <end position="41"/>
    </location>
</feature>
<dbReference type="Gene3D" id="1.10.287.130">
    <property type="match status" value="1"/>
</dbReference>
<evidence type="ECO:0000256" key="12">
    <source>
        <dbReference type="ARBA" id="ARBA00023012"/>
    </source>
</evidence>
<evidence type="ECO:0000313" key="17">
    <source>
        <dbReference type="Proteomes" id="UP001139293"/>
    </source>
</evidence>
<dbReference type="InterPro" id="IPR003661">
    <property type="entry name" value="HisK_dim/P_dom"/>
</dbReference>
<dbReference type="GO" id="GO:0005886">
    <property type="term" value="C:plasma membrane"/>
    <property type="evidence" value="ECO:0007669"/>
    <property type="project" value="UniProtKB-SubCell"/>
</dbReference>
<feature type="transmembrane region" description="Helical" evidence="14">
    <location>
        <begin position="147"/>
        <end position="167"/>
    </location>
</feature>
<dbReference type="InterPro" id="IPR036097">
    <property type="entry name" value="HisK_dim/P_sf"/>
</dbReference>
<reference evidence="16" key="1">
    <citation type="submission" date="2022-01" db="EMBL/GenBank/DDBJ databases">
        <title>Whole genome-based taxonomy of the Shewanellaceae.</title>
        <authorList>
            <person name="Martin-Rodriguez A.J."/>
        </authorList>
    </citation>
    <scope>NUCLEOTIDE SEQUENCE</scope>
    <source>
        <strain evidence="16">KCTC 23973</strain>
    </source>
</reference>
<keyword evidence="12" id="KW-0902">Two-component regulatory system</keyword>
<evidence type="ECO:0000256" key="1">
    <source>
        <dbReference type="ARBA" id="ARBA00000085"/>
    </source>
</evidence>
<keyword evidence="10" id="KW-0067">ATP-binding</keyword>
<dbReference type="PROSITE" id="PS50109">
    <property type="entry name" value="HIS_KIN"/>
    <property type="match status" value="1"/>
</dbReference>
<name>A0A9X1ZEV4_9GAMM</name>
<evidence type="ECO:0000256" key="13">
    <source>
        <dbReference type="ARBA" id="ARBA00023136"/>
    </source>
</evidence>
<evidence type="ECO:0000256" key="11">
    <source>
        <dbReference type="ARBA" id="ARBA00022989"/>
    </source>
</evidence>
<keyword evidence="9 16" id="KW-0418">Kinase</keyword>
<evidence type="ECO:0000313" key="16">
    <source>
        <dbReference type="EMBL" id="MCL1141069.1"/>
    </source>
</evidence>
<dbReference type="GO" id="GO:0000155">
    <property type="term" value="F:phosphorelay sensor kinase activity"/>
    <property type="evidence" value="ECO:0007669"/>
    <property type="project" value="InterPro"/>
</dbReference>
<evidence type="ECO:0000256" key="9">
    <source>
        <dbReference type="ARBA" id="ARBA00022777"/>
    </source>
</evidence>
<gene>
    <name evidence="16" type="ORF">L2740_21285</name>
</gene>
<evidence type="ECO:0000256" key="6">
    <source>
        <dbReference type="ARBA" id="ARBA00022679"/>
    </source>
</evidence>
<dbReference type="PANTHER" id="PTHR45528:SF1">
    <property type="entry name" value="SENSOR HISTIDINE KINASE CPXA"/>
    <property type="match status" value="1"/>
</dbReference>
<dbReference type="InterPro" id="IPR005467">
    <property type="entry name" value="His_kinase_dom"/>
</dbReference>
<evidence type="ECO:0000256" key="10">
    <source>
        <dbReference type="ARBA" id="ARBA00022840"/>
    </source>
</evidence>
<keyword evidence="4" id="KW-1003">Cell membrane</keyword>
<dbReference type="GO" id="GO:0005524">
    <property type="term" value="F:ATP binding"/>
    <property type="evidence" value="ECO:0007669"/>
    <property type="project" value="UniProtKB-KW"/>
</dbReference>
<evidence type="ECO:0000256" key="5">
    <source>
        <dbReference type="ARBA" id="ARBA00022553"/>
    </source>
</evidence>
<evidence type="ECO:0000256" key="4">
    <source>
        <dbReference type="ARBA" id="ARBA00022475"/>
    </source>
</evidence>
<dbReference type="PANTHER" id="PTHR45528">
    <property type="entry name" value="SENSOR HISTIDINE KINASE CPXA"/>
    <property type="match status" value="1"/>
</dbReference>
<dbReference type="AlphaFoldDB" id="A0A9X1ZEV4"/>
<evidence type="ECO:0000256" key="7">
    <source>
        <dbReference type="ARBA" id="ARBA00022692"/>
    </source>
</evidence>
<dbReference type="Pfam" id="PF00512">
    <property type="entry name" value="HisKA"/>
    <property type="match status" value="1"/>
</dbReference>
<dbReference type="InterPro" id="IPR050398">
    <property type="entry name" value="HssS/ArlS-like"/>
</dbReference>
<evidence type="ECO:0000256" key="8">
    <source>
        <dbReference type="ARBA" id="ARBA00022741"/>
    </source>
</evidence>
<keyword evidence="17" id="KW-1185">Reference proteome</keyword>
<dbReference type="RefSeq" id="WP_248951994.1">
    <property type="nucleotide sequence ID" value="NZ_JAKILB010000027.1"/>
</dbReference>
<dbReference type="CDD" id="cd00082">
    <property type="entry name" value="HisKA"/>
    <property type="match status" value="1"/>
</dbReference>
<dbReference type="SUPFAM" id="SSF55874">
    <property type="entry name" value="ATPase domain of HSP90 chaperone/DNA topoisomerase II/histidine kinase"/>
    <property type="match status" value="1"/>
</dbReference>
<keyword evidence="13 14" id="KW-0472">Membrane</keyword>
<feature type="domain" description="Histidine kinase" evidence="15">
    <location>
        <begin position="227"/>
        <end position="395"/>
    </location>
</feature>
<accession>A0A9X1ZEV4</accession>
<evidence type="ECO:0000256" key="2">
    <source>
        <dbReference type="ARBA" id="ARBA00004651"/>
    </source>
</evidence>
<evidence type="ECO:0000259" key="15">
    <source>
        <dbReference type="PROSITE" id="PS50109"/>
    </source>
</evidence>
<comment type="caution">
    <text evidence="16">The sequence shown here is derived from an EMBL/GenBank/DDBJ whole genome shotgun (WGS) entry which is preliminary data.</text>
</comment>
<keyword evidence="8" id="KW-0547">Nucleotide-binding</keyword>
<dbReference type="Gene3D" id="3.30.565.10">
    <property type="entry name" value="Histidine kinase-like ATPase, C-terminal domain"/>
    <property type="match status" value="1"/>
</dbReference>
<keyword evidence="11 14" id="KW-1133">Transmembrane helix</keyword>
<dbReference type="InterPro" id="IPR036890">
    <property type="entry name" value="HATPase_C_sf"/>
</dbReference>
<keyword evidence="6" id="KW-0808">Transferase</keyword>
<dbReference type="SMART" id="SM00388">
    <property type="entry name" value="HisKA"/>
    <property type="match status" value="1"/>
</dbReference>
<comment type="subcellular location">
    <subcellularLocation>
        <location evidence="2">Cell membrane</location>
        <topology evidence="2">Multi-pass membrane protein</topology>
    </subcellularLocation>
</comment>
<keyword evidence="5" id="KW-0597">Phosphoprotein</keyword>
<organism evidence="16 17">
    <name type="scientific">Shewanella pneumatophori</name>
    <dbReference type="NCBI Taxonomy" id="314092"/>
    <lineage>
        <taxon>Bacteria</taxon>
        <taxon>Pseudomonadati</taxon>
        <taxon>Pseudomonadota</taxon>
        <taxon>Gammaproteobacteria</taxon>
        <taxon>Alteromonadales</taxon>
        <taxon>Shewanellaceae</taxon>
        <taxon>Shewanella</taxon>
    </lineage>
</organism>
<evidence type="ECO:0000256" key="3">
    <source>
        <dbReference type="ARBA" id="ARBA00012438"/>
    </source>
</evidence>
<dbReference type="EMBL" id="JAKILB010000027">
    <property type="protein sequence ID" value="MCL1141069.1"/>
    <property type="molecule type" value="Genomic_DNA"/>
</dbReference>
<dbReference type="EC" id="2.7.13.3" evidence="3"/>
<keyword evidence="7 14" id="KW-0812">Transmembrane</keyword>
<comment type="catalytic activity">
    <reaction evidence="1">
        <text>ATP + protein L-histidine = ADP + protein N-phospho-L-histidine.</text>
        <dbReference type="EC" id="2.7.13.3"/>
    </reaction>
</comment>
<dbReference type="Proteomes" id="UP001139293">
    <property type="component" value="Unassembled WGS sequence"/>
</dbReference>
<sequence length="418" mass="48015">MGKVTDSKHKHFPSIYRKIRWSFGLMTFAMFSLFWSLIYIAENQIEKISLNHWLDTEVYRYNQDYKVYGDKTVLPNTNEFKTYWSEQTIPQWLNAYTSPGVYEELRGEEDKHFIVSTHPSGKGLMYVVFQDDADDYLDEYEEHLHDYILILGLLIGLLMTIYSLYFIRTLSKPLTIIEQKIAQMSPDDLPFDVDTKFVETRNIEQTLLDSKNDINGFFQREKEFSHFASHELRTPITVVKGSAELLAKIPNQHHVAVNAVKRLQQASDEMQVLTETFLLLGKESISPRYFVDVDLAEALQKQLTEMAVLFARQGSSYHFSVDNAATVNAPSSFIAIVLNNVIKNAFSYSIGDIAIKVEQHTLTITNRHDGNETYNAGYGVGLVIVERICERMGWGYHPHDNGVEFRTTLVFSAKGESL</sequence>
<evidence type="ECO:0000256" key="14">
    <source>
        <dbReference type="SAM" id="Phobius"/>
    </source>
</evidence>
<proteinExistence type="predicted"/>